<sequence length="186" mass="20615">MPTSVDQKEDRIARWIDQTTMASSGVTDSFPTLPHRRRQPHPPSRPYEPLEAGPPPKRSPSRLRKLRKPERESAGSRSAPTTTTTRSSEDSGAGTFSTAYPAIVMLVACFLFAAVLPSLLILVVFAVFLTVAPAYDSIQTAQFLPLHREASVISLNTDEDIEERVMRVASSPERNQPPGYRRRQTA</sequence>
<comment type="caution">
    <text evidence="3">The sequence shown here is derived from an EMBL/GenBank/DDBJ whole genome shotgun (WGS) entry which is preliminary data.</text>
</comment>
<dbReference type="Proteomes" id="UP000521943">
    <property type="component" value="Unassembled WGS sequence"/>
</dbReference>
<dbReference type="EMBL" id="JACGCI010000064">
    <property type="protein sequence ID" value="KAF6749221.1"/>
    <property type="molecule type" value="Genomic_DNA"/>
</dbReference>
<feature type="compositionally biased region" description="Polar residues" evidence="1">
    <location>
        <begin position="17"/>
        <end position="30"/>
    </location>
</feature>
<feature type="compositionally biased region" description="Low complexity" evidence="1">
    <location>
        <begin position="75"/>
        <end position="86"/>
    </location>
</feature>
<proteinExistence type="predicted"/>
<dbReference type="OrthoDB" id="3122104at2759"/>
<keyword evidence="4" id="KW-1185">Reference proteome</keyword>
<organism evidence="3 4">
    <name type="scientific">Ephemerocybe angulata</name>
    <dbReference type="NCBI Taxonomy" id="980116"/>
    <lineage>
        <taxon>Eukaryota</taxon>
        <taxon>Fungi</taxon>
        <taxon>Dikarya</taxon>
        <taxon>Basidiomycota</taxon>
        <taxon>Agaricomycotina</taxon>
        <taxon>Agaricomycetes</taxon>
        <taxon>Agaricomycetidae</taxon>
        <taxon>Agaricales</taxon>
        <taxon>Agaricineae</taxon>
        <taxon>Psathyrellaceae</taxon>
        <taxon>Ephemerocybe</taxon>
    </lineage>
</organism>
<evidence type="ECO:0000313" key="3">
    <source>
        <dbReference type="EMBL" id="KAF6749221.1"/>
    </source>
</evidence>
<keyword evidence="2" id="KW-1133">Transmembrane helix</keyword>
<protein>
    <submittedName>
        <fullName evidence="3">Uncharacterized protein</fullName>
    </submittedName>
</protein>
<feature type="compositionally biased region" description="Pro residues" evidence="1">
    <location>
        <begin position="41"/>
        <end position="58"/>
    </location>
</feature>
<dbReference type="AlphaFoldDB" id="A0A8H6HP33"/>
<reference evidence="3 4" key="1">
    <citation type="submission" date="2020-07" db="EMBL/GenBank/DDBJ databases">
        <title>Comparative genomics of pyrophilous fungi reveals a link between fire events and developmental genes.</title>
        <authorList>
            <consortium name="DOE Joint Genome Institute"/>
            <person name="Steindorff A.S."/>
            <person name="Carver A."/>
            <person name="Calhoun S."/>
            <person name="Stillman K."/>
            <person name="Liu H."/>
            <person name="Lipzen A."/>
            <person name="Pangilinan J."/>
            <person name="Labutti K."/>
            <person name="Bruns T.D."/>
            <person name="Grigoriev I.V."/>
        </authorList>
    </citation>
    <scope>NUCLEOTIDE SEQUENCE [LARGE SCALE GENOMIC DNA]</scope>
    <source>
        <strain evidence="3 4">CBS 144469</strain>
    </source>
</reference>
<name>A0A8H6HP33_9AGAR</name>
<feature type="compositionally biased region" description="Basic residues" evidence="1">
    <location>
        <begin position="59"/>
        <end position="68"/>
    </location>
</feature>
<keyword evidence="2" id="KW-0472">Membrane</keyword>
<evidence type="ECO:0000256" key="2">
    <source>
        <dbReference type="SAM" id="Phobius"/>
    </source>
</evidence>
<feature type="compositionally biased region" description="Basic and acidic residues" evidence="1">
    <location>
        <begin position="1"/>
        <end position="14"/>
    </location>
</feature>
<feature type="region of interest" description="Disordered" evidence="1">
    <location>
        <begin position="1"/>
        <end position="94"/>
    </location>
</feature>
<feature type="transmembrane region" description="Helical" evidence="2">
    <location>
        <begin position="99"/>
        <end position="132"/>
    </location>
</feature>
<evidence type="ECO:0000313" key="4">
    <source>
        <dbReference type="Proteomes" id="UP000521943"/>
    </source>
</evidence>
<keyword evidence="2" id="KW-0812">Transmembrane</keyword>
<accession>A0A8H6HP33</accession>
<gene>
    <name evidence="3" type="ORF">DFP72DRAFT_543637</name>
</gene>
<feature type="region of interest" description="Disordered" evidence="1">
    <location>
        <begin position="167"/>
        <end position="186"/>
    </location>
</feature>
<evidence type="ECO:0000256" key="1">
    <source>
        <dbReference type="SAM" id="MobiDB-lite"/>
    </source>
</evidence>